<dbReference type="GO" id="GO:0046513">
    <property type="term" value="P:ceramide biosynthetic process"/>
    <property type="evidence" value="ECO:0007669"/>
    <property type="project" value="TreeGrafter"/>
</dbReference>
<dbReference type="PANTHER" id="PTHR10340:SF34">
    <property type="entry name" value="SPHINGOMYELIN PHOSPHODIESTERASE"/>
    <property type="match status" value="1"/>
</dbReference>
<dbReference type="AlphaFoldDB" id="A0A7R8WJH1"/>
<dbReference type="GO" id="GO:0005764">
    <property type="term" value="C:lysosome"/>
    <property type="evidence" value="ECO:0007669"/>
    <property type="project" value="TreeGrafter"/>
</dbReference>
<dbReference type="OrthoDB" id="6380016at2759"/>
<gene>
    <name evidence="3" type="ORF">CTOB1V02_LOCUS10724</name>
</gene>
<dbReference type="EMBL" id="OB665289">
    <property type="protein sequence ID" value="CAD7232899.1"/>
    <property type="molecule type" value="Genomic_DNA"/>
</dbReference>
<dbReference type="GO" id="GO:0005615">
    <property type="term" value="C:extracellular space"/>
    <property type="evidence" value="ECO:0007669"/>
    <property type="project" value="TreeGrafter"/>
</dbReference>
<keyword evidence="2" id="KW-0325">Glycoprotein</keyword>
<proteinExistence type="predicted"/>
<keyword evidence="1" id="KW-0378">Hydrolase</keyword>
<evidence type="ECO:0000313" key="3">
    <source>
        <dbReference type="EMBL" id="CAD7232899.1"/>
    </source>
</evidence>
<protein>
    <submittedName>
        <fullName evidence="3">Uncharacterized protein</fullName>
    </submittedName>
</protein>
<accession>A0A7R8WJH1</accession>
<dbReference type="InterPro" id="IPR029052">
    <property type="entry name" value="Metallo-depent_PP-like"/>
</dbReference>
<dbReference type="InterPro" id="IPR045473">
    <property type="entry name" value="ASM_C"/>
</dbReference>
<sequence length="186" mass="22062">MKTWSKNYYRIINRYEATVAGQFFGHTHFDEFQLFYDENQPSRAISAVLDHQNWYLDLKEANLYNRPRWRHLYSAKEAYGMRSLDPQEWDYLVHKLTFSDDMFKLYYKFYWKASPVRAECDEDCKERLLCDLVSGKSNDRAVTCAKLKERMDENNETGWRSWIVNGLSATTFAVLLSKVGVIPLPI</sequence>
<evidence type="ECO:0000256" key="2">
    <source>
        <dbReference type="ARBA" id="ARBA00023180"/>
    </source>
</evidence>
<dbReference type="GO" id="GO:0061750">
    <property type="term" value="F:acid sphingomyelin phosphodiesterase activity"/>
    <property type="evidence" value="ECO:0007669"/>
    <property type="project" value="TreeGrafter"/>
</dbReference>
<dbReference type="PANTHER" id="PTHR10340">
    <property type="entry name" value="SPHINGOMYELIN PHOSPHODIESTERASE"/>
    <property type="match status" value="1"/>
</dbReference>
<dbReference type="SUPFAM" id="SSF56300">
    <property type="entry name" value="Metallo-dependent phosphatases"/>
    <property type="match status" value="1"/>
</dbReference>
<dbReference type="Pfam" id="PF19272">
    <property type="entry name" value="ASMase_C"/>
    <property type="match status" value="1"/>
</dbReference>
<evidence type="ECO:0000256" key="1">
    <source>
        <dbReference type="ARBA" id="ARBA00022801"/>
    </source>
</evidence>
<name>A0A7R8WJH1_9CRUS</name>
<reference evidence="3" key="1">
    <citation type="submission" date="2020-11" db="EMBL/GenBank/DDBJ databases">
        <authorList>
            <person name="Tran Van P."/>
        </authorList>
    </citation>
    <scope>NUCLEOTIDE SEQUENCE</scope>
</reference>
<dbReference type="GO" id="GO:0016020">
    <property type="term" value="C:membrane"/>
    <property type="evidence" value="ECO:0007669"/>
    <property type="project" value="GOC"/>
</dbReference>
<organism evidence="3">
    <name type="scientific">Cyprideis torosa</name>
    <dbReference type="NCBI Taxonomy" id="163714"/>
    <lineage>
        <taxon>Eukaryota</taxon>
        <taxon>Metazoa</taxon>
        <taxon>Ecdysozoa</taxon>
        <taxon>Arthropoda</taxon>
        <taxon>Crustacea</taxon>
        <taxon>Oligostraca</taxon>
        <taxon>Ostracoda</taxon>
        <taxon>Podocopa</taxon>
        <taxon>Podocopida</taxon>
        <taxon>Cytherocopina</taxon>
        <taxon>Cytheroidea</taxon>
        <taxon>Cytherideidae</taxon>
        <taxon>Cyprideis</taxon>
    </lineage>
</organism>
<dbReference type="GO" id="GO:0006685">
    <property type="term" value="P:sphingomyelin catabolic process"/>
    <property type="evidence" value="ECO:0007669"/>
    <property type="project" value="TreeGrafter"/>
</dbReference>